<dbReference type="GO" id="GO:0006508">
    <property type="term" value="P:proteolysis"/>
    <property type="evidence" value="ECO:0007669"/>
    <property type="project" value="InterPro"/>
</dbReference>
<dbReference type="SUPFAM" id="SSF52743">
    <property type="entry name" value="Subtilisin-like"/>
    <property type="match status" value="1"/>
</dbReference>
<organism evidence="1 2">
    <name type="scientific">Claviceps arundinis</name>
    <dbReference type="NCBI Taxonomy" id="1623583"/>
    <lineage>
        <taxon>Eukaryota</taxon>
        <taxon>Fungi</taxon>
        <taxon>Dikarya</taxon>
        <taxon>Ascomycota</taxon>
        <taxon>Pezizomycotina</taxon>
        <taxon>Sordariomycetes</taxon>
        <taxon>Hypocreomycetidae</taxon>
        <taxon>Hypocreales</taxon>
        <taxon>Clavicipitaceae</taxon>
        <taxon>Claviceps</taxon>
    </lineage>
</organism>
<evidence type="ECO:0000313" key="2">
    <source>
        <dbReference type="Proteomes" id="UP000784919"/>
    </source>
</evidence>
<gene>
    <name evidence="1" type="ORF">E4U56_005621</name>
</gene>
<accession>A0A9P7MMK9</accession>
<dbReference type="Proteomes" id="UP000784919">
    <property type="component" value="Unassembled WGS sequence"/>
</dbReference>
<sequence>MPTTAPTRQYPMKIQWTAEATKVTLLVSLQPRTTPTASRITGTAPGVSLGAYRIFGCNGSGGNDVLIAAFNKAY</sequence>
<dbReference type="GO" id="GO:0004252">
    <property type="term" value="F:serine-type endopeptidase activity"/>
    <property type="evidence" value="ECO:0007669"/>
    <property type="project" value="InterPro"/>
</dbReference>
<dbReference type="EMBL" id="SRPS01000402">
    <property type="protein sequence ID" value="KAG5958396.1"/>
    <property type="molecule type" value="Genomic_DNA"/>
</dbReference>
<dbReference type="OrthoDB" id="5152389at2759"/>
<proteinExistence type="predicted"/>
<name>A0A9P7MMK9_9HYPO</name>
<evidence type="ECO:0000313" key="1">
    <source>
        <dbReference type="EMBL" id="KAG5958396.1"/>
    </source>
</evidence>
<comment type="caution">
    <text evidence="1">The sequence shown here is derived from an EMBL/GenBank/DDBJ whole genome shotgun (WGS) entry which is preliminary data.</text>
</comment>
<protein>
    <submittedName>
        <fullName evidence="1">Uncharacterized protein</fullName>
    </submittedName>
</protein>
<dbReference type="InterPro" id="IPR036852">
    <property type="entry name" value="Peptidase_S8/S53_dom_sf"/>
</dbReference>
<dbReference type="AlphaFoldDB" id="A0A9P7MMK9"/>
<reference evidence="1" key="1">
    <citation type="journal article" date="2020" name="bioRxiv">
        <title>Whole genome comparisons of ergot fungi reveals the divergence and evolution of species within the genus Claviceps are the result of varying mechanisms driving genome evolution and host range expansion.</title>
        <authorList>
            <person name="Wyka S.A."/>
            <person name="Mondo S.J."/>
            <person name="Liu M."/>
            <person name="Dettman J."/>
            <person name="Nalam V."/>
            <person name="Broders K.D."/>
        </authorList>
    </citation>
    <scope>NUCLEOTIDE SEQUENCE</scope>
    <source>
        <strain evidence="1">CCC 1102</strain>
    </source>
</reference>